<accession>A0A0B7N1L6</accession>
<evidence type="ECO:0000313" key="3">
    <source>
        <dbReference type="Proteomes" id="UP000054107"/>
    </source>
</evidence>
<sequence length="138" mass="14641">MPSPLQNLHSSPALPQWRIAELEQVTATSNASLSPSANPPAIDQTASTVTAPSYAAAAASAESANTPASSKAPQRSTNTRSPNDARSSKRQPKRDNKIPGKRLDDSSVRRLLLMATDLCTLLAEARILFTNCTVTCPK</sequence>
<feature type="compositionally biased region" description="Basic and acidic residues" evidence="1">
    <location>
        <begin position="93"/>
        <end position="106"/>
    </location>
</feature>
<evidence type="ECO:0000313" key="2">
    <source>
        <dbReference type="EMBL" id="CEP08989.1"/>
    </source>
</evidence>
<protein>
    <submittedName>
        <fullName evidence="2">Uncharacterized protein</fullName>
    </submittedName>
</protein>
<feature type="compositionally biased region" description="Polar residues" evidence="1">
    <location>
        <begin position="71"/>
        <end position="85"/>
    </location>
</feature>
<name>A0A0B7N1L6_9FUNG</name>
<feature type="region of interest" description="Disordered" evidence="1">
    <location>
        <begin position="26"/>
        <end position="106"/>
    </location>
</feature>
<proteinExistence type="predicted"/>
<dbReference type="AlphaFoldDB" id="A0A0B7N1L6"/>
<gene>
    <name evidence="2" type="primary">PARPA_02408.1 scaffold 4303</name>
</gene>
<reference evidence="2 3" key="1">
    <citation type="submission" date="2014-09" db="EMBL/GenBank/DDBJ databases">
        <authorList>
            <person name="Ellenberger Sabrina"/>
        </authorList>
    </citation>
    <scope>NUCLEOTIDE SEQUENCE [LARGE SCALE GENOMIC DNA]</scope>
    <source>
        <strain evidence="2 3">CBS 412.66</strain>
    </source>
</reference>
<dbReference type="EMBL" id="LN720796">
    <property type="protein sequence ID" value="CEP08989.1"/>
    <property type="molecule type" value="Genomic_DNA"/>
</dbReference>
<feature type="compositionally biased region" description="Low complexity" evidence="1">
    <location>
        <begin position="26"/>
        <end position="70"/>
    </location>
</feature>
<organism evidence="2 3">
    <name type="scientific">Parasitella parasitica</name>
    <dbReference type="NCBI Taxonomy" id="35722"/>
    <lineage>
        <taxon>Eukaryota</taxon>
        <taxon>Fungi</taxon>
        <taxon>Fungi incertae sedis</taxon>
        <taxon>Mucoromycota</taxon>
        <taxon>Mucoromycotina</taxon>
        <taxon>Mucoromycetes</taxon>
        <taxon>Mucorales</taxon>
        <taxon>Mucorineae</taxon>
        <taxon>Mucoraceae</taxon>
        <taxon>Parasitella</taxon>
    </lineage>
</organism>
<keyword evidence="3" id="KW-1185">Reference proteome</keyword>
<dbReference type="Proteomes" id="UP000054107">
    <property type="component" value="Unassembled WGS sequence"/>
</dbReference>
<evidence type="ECO:0000256" key="1">
    <source>
        <dbReference type="SAM" id="MobiDB-lite"/>
    </source>
</evidence>